<dbReference type="InterPro" id="IPR004122">
    <property type="entry name" value="BAF_prot"/>
</dbReference>
<dbReference type="GO" id="GO:0051276">
    <property type="term" value="P:chromosome organization"/>
    <property type="evidence" value="ECO:0007669"/>
    <property type="project" value="TreeGrafter"/>
</dbReference>
<dbReference type="PANTHER" id="PTHR47507">
    <property type="entry name" value="BARRIER TO AUTOINTEGRATION FACTOR 2"/>
    <property type="match status" value="1"/>
</dbReference>
<dbReference type="KEGG" id="bbel:109474757"/>
<keyword evidence="2" id="KW-0539">Nucleus</keyword>
<dbReference type="Gene3D" id="1.10.150.40">
    <property type="entry name" value="Barrier-to-autointegration factor, BAF"/>
    <property type="match status" value="1"/>
</dbReference>
<dbReference type="InterPro" id="IPR051387">
    <property type="entry name" value="BAF"/>
</dbReference>
<dbReference type="AlphaFoldDB" id="A0A6P4ZHW6"/>
<evidence type="ECO:0000313" key="4">
    <source>
        <dbReference type="Proteomes" id="UP000515135"/>
    </source>
</evidence>
<feature type="region of interest" description="Disordered" evidence="3">
    <location>
        <begin position="1"/>
        <end position="51"/>
    </location>
</feature>
<dbReference type="GO" id="GO:0000793">
    <property type="term" value="C:condensed chromosome"/>
    <property type="evidence" value="ECO:0007669"/>
    <property type="project" value="TreeGrafter"/>
</dbReference>
<dbReference type="GeneID" id="109474757"/>
<evidence type="ECO:0000256" key="1">
    <source>
        <dbReference type="ARBA" id="ARBA00004123"/>
    </source>
</evidence>
<dbReference type="GO" id="GO:0003677">
    <property type="term" value="F:DNA binding"/>
    <property type="evidence" value="ECO:0007669"/>
    <property type="project" value="InterPro"/>
</dbReference>
<evidence type="ECO:0000256" key="3">
    <source>
        <dbReference type="SAM" id="MobiDB-lite"/>
    </source>
</evidence>
<protein>
    <submittedName>
        <fullName evidence="5">Barrier-to-autointegration factor-like isoform X1</fullName>
    </submittedName>
</protein>
<sequence length="138" mass="15495">MGSKGSKKGSEPRNRGLFANYMSPEKAAQEQARRQTEHAQETGAQINLATHTKKRDEFMKAGTLDDKPASFIPWVGDVLASKLADNGFTKAVQVVGQYMALNRDKHKFKEWIKSIADNAKGEEIYNAVKDWCDKHLKI</sequence>
<gene>
    <name evidence="5" type="primary">LOC109474757</name>
</gene>
<comment type="subcellular location">
    <subcellularLocation>
        <location evidence="1">Nucleus</location>
    </subcellularLocation>
</comment>
<proteinExistence type="predicted"/>
<feature type="compositionally biased region" description="Basic and acidic residues" evidence="3">
    <location>
        <begin position="27"/>
        <end position="40"/>
    </location>
</feature>
<dbReference type="RefSeq" id="XP_019630677.1">
    <property type="nucleotide sequence ID" value="XM_019775118.1"/>
</dbReference>
<dbReference type="SMART" id="SM01023">
    <property type="entry name" value="BAF"/>
    <property type="match status" value="1"/>
</dbReference>
<name>A0A6P4ZHW6_BRABE</name>
<accession>A0A6P4ZHW6</accession>
<evidence type="ECO:0000313" key="5">
    <source>
        <dbReference type="RefSeq" id="XP_019630677.1"/>
    </source>
</evidence>
<dbReference type="Pfam" id="PF02961">
    <property type="entry name" value="SAM_BAF"/>
    <property type="match status" value="1"/>
</dbReference>
<organism evidence="4 5">
    <name type="scientific">Branchiostoma belcheri</name>
    <name type="common">Amphioxus</name>
    <dbReference type="NCBI Taxonomy" id="7741"/>
    <lineage>
        <taxon>Eukaryota</taxon>
        <taxon>Metazoa</taxon>
        <taxon>Chordata</taxon>
        <taxon>Cephalochordata</taxon>
        <taxon>Leptocardii</taxon>
        <taxon>Amphioxiformes</taxon>
        <taxon>Branchiostomatidae</taxon>
        <taxon>Branchiostoma</taxon>
    </lineage>
</organism>
<dbReference type="GO" id="GO:0005634">
    <property type="term" value="C:nucleus"/>
    <property type="evidence" value="ECO:0007669"/>
    <property type="project" value="UniProtKB-SubCell"/>
</dbReference>
<reference evidence="5" key="1">
    <citation type="submission" date="2025-08" db="UniProtKB">
        <authorList>
            <consortium name="RefSeq"/>
        </authorList>
    </citation>
    <scope>IDENTIFICATION</scope>
    <source>
        <tissue evidence="5">Gonad</tissue>
    </source>
</reference>
<dbReference type="InterPro" id="IPR036617">
    <property type="entry name" value="BAF_sf"/>
</dbReference>
<dbReference type="Proteomes" id="UP000515135">
    <property type="component" value="Unplaced"/>
</dbReference>
<dbReference type="SUPFAM" id="SSF47798">
    <property type="entry name" value="Barrier-to-autointegration factor, BAF"/>
    <property type="match status" value="1"/>
</dbReference>
<dbReference type="OrthoDB" id="9997163at2759"/>
<dbReference type="PANTHER" id="PTHR47507:SF6">
    <property type="entry name" value="BARRIER-TO-AUTOINTEGRATION FACTOR"/>
    <property type="match status" value="1"/>
</dbReference>
<evidence type="ECO:0000256" key="2">
    <source>
        <dbReference type="ARBA" id="ARBA00023242"/>
    </source>
</evidence>
<keyword evidence="4" id="KW-1185">Reference proteome</keyword>